<dbReference type="Gene3D" id="2.10.260.10">
    <property type="match status" value="1"/>
</dbReference>
<proteinExistence type="predicted"/>
<organism evidence="3 4">
    <name type="scientific">Sphingobium psychrophilum</name>
    <dbReference type="NCBI Taxonomy" id="2728834"/>
    <lineage>
        <taxon>Bacteria</taxon>
        <taxon>Pseudomonadati</taxon>
        <taxon>Pseudomonadota</taxon>
        <taxon>Alphaproteobacteria</taxon>
        <taxon>Sphingomonadales</taxon>
        <taxon>Sphingomonadaceae</taxon>
        <taxon>Sphingobium</taxon>
    </lineage>
</organism>
<dbReference type="EMBL" id="JABBFV010000046">
    <property type="protein sequence ID" value="NML13259.1"/>
    <property type="molecule type" value="Genomic_DNA"/>
</dbReference>
<dbReference type="InterPro" id="IPR037914">
    <property type="entry name" value="SpoVT-AbrB_sf"/>
</dbReference>
<dbReference type="AlphaFoldDB" id="A0A7X9X0E3"/>
<dbReference type="Proteomes" id="UP000519023">
    <property type="component" value="Unassembled WGS sequence"/>
</dbReference>
<dbReference type="GO" id="GO:0003677">
    <property type="term" value="F:DNA binding"/>
    <property type="evidence" value="ECO:0007669"/>
    <property type="project" value="UniProtKB-UniRule"/>
</dbReference>
<gene>
    <name evidence="3" type="ORF">HHL08_24605</name>
</gene>
<protein>
    <submittedName>
        <fullName evidence="3">AbrB/MazE/SpoVT family DNA-binding domain-containing protein</fullName>
    </submittedName>
</protein>
<evidence type="ECO:0000259" key="2">
    <source>
        <dbReference type="PROSITE" id="PS51740"/>
    </source>
</evidence>
<evidence type="ECO:0000256" key="1">
    <source>
        <dbReference type="PROSITE-ProRule" id="PRU01076"/>
    </source>
</evidence>
<dbReference type="SMART" id="SM00966">
    <property type="entry name" value="SpoVT_AbrB"/>
    <property type="match status" value="1"/>
</dbReference>
<evidence type="ECO:0000313" key="3">
    <source>
        <dbReference type="EMBL" id="NML13259.1"/>
    </source>
</evidence>
<dbReference type="NCBIfam" id="TIGR01439">
    <property type="entry name" value="lp_hng_hel_AbrB"/>
    <property type="match status" value="1"/>
</dbReference>
<accession>A0A7X9X0E3</accession>
<dbReference type="RefSeq" id="WP_096062095.1">
    <property type="nucleotide sequence ID" value="NZ_JABBFV010000046.1"/>
</dbReference>
<sequence length="83" mass="9088">MNALTVTAKGQITLKKEIMRHLGIHPGDKVAVEKLADGRIEIRPVKPTGKISEVFGMLKRQGQRPVSIEEMNEVIAKGWAGAL</sequence>
<feature type="domain" description="SpoVT-AbrB" evidence="2">
    <location>
        <begin position="1"/>
        <end position="47"/>
    </location>
</feature>
<evidence type="ECO:0000313" key="4">
    <source>
        <dbReference type="Proteomes" id="UP000519023"/>
    </source>
</evidence>
<dbReference type="InterPro" id="IPR007159">
    <property type="entry name" value="SpoVT-AbrB_dom"/>
</dbReference>
<dbReference type="SUPFAM" id="SSF89447">
    <property type="entry name" value="AbrB/MazE/MraZ-like"/>
    <property type="match status" value="1"/>
</dbReference>
<name>A0A7X9X0E3_9SPHN</name>
<dbReference type="PROSITE" id="PS51740">
    <property type="entry name" value="SPOVT_ABRB"/>
    <property type="match status" value="1"/>
</dbReference>
<keyword evidence="4" id="KW-1185">Reference proteome</keyword>
<keyword evidence="1 3" id="KW-0238">DNA-binding</keyword>
<comment type="caution">
    <text evidence="3">The sequence shown here is derived from an EMBL/GenBank/DDBJ whole genome shotgun (WGS) entry which is preliminary data.</text>
</comment>
<reference evidence="3 4" key="1">
    <citation type="submission" date="2020-04" db="EMBL/GenBank/DDBJ databases">
        <title>Sphingobium sp. AR-3-1 isolated from Arctic soil.</title>
        <authorList>
            <person name="Dahal R.H."/>
            <person name="Chaudhary D.K."/>
        </authorList>
    </citation>
    <scope>NUCLEOTIDE SEQUENCE [LARGE SCALE GENOMIC DNA]</scope>
    <source>
        <strain evidence="3 4">AR-3-1</strain>
    </source>
</reference>
<dbReference type="Pfam" id="PF04014">
    <property type="entry name" value="MazE_antitoxin"/>
    <property type="match status" value="1"/>
</dbReference>